<proteinExistence type="predicted"/>
<dbReference type="EMBL" id="JBBPFD010000004">
    <property type="protein sequence ID" value="KAK7929258.1"/>
    <property type="molecule type" value="Genomic_DNA"/>
</dbReference>
<keyword evidence="3" id="KW-1185">Reference proteome</keyword>
<reference evidence="3" key="1">
    <citation type="submission" date="2024-04" db="EMBL/GenBank/DDBJ databases">
        <title>Salinicola lusitanus LLJ914,a marine bacterium isolated from the Okinawa Trough.</title>
        <authorList>
            <person name="Li J."/>
        </authorList>
    </citation>
    <scope>NUCLEOTIDE SEQUENCE [LARGE SCALE GENOMIC DNA]</scope>
</reference>
<dbReference type="AlphaFoldDB" id="A0AAW0PHE0"/>
<protein>
    <submittedName>
        <fullName evidence="2">Uncharacterized protein</fullName>
    </submittedName>
</protein>
<evidence type="ECO:0000313" key="3">
    <source>
        <dbReference type="Proteomes" id="UP001460270"/>
    </source>
</evidence>
<comment type="caution">
    <text evidence="2">The sequence shown here is derived from an EMBL/GenBank/DDBJ whole genome shotgun (WGS) entry which is preliminary data.</text>
</comment>
<dbReference type="Proteomes" id="UP001460270">
    <property type="component" value="Unassembled WGS sequence"/>
</dbReference>
<feature type="compositionally biased region" description="Basic and acidic residues" evidence="1">
    <location>
        <begin position="117"/>
        <end position="126"/>
    </location>
</feature>
<accession>A0AAW0PHE0</accession>
<evidence type="ECO:0000313" key="2">
    <source>
        <dbReference type="EMBL" id="KAK7929258.1"/>
    </source>
</evidence>
<feature type="region of interest" description="Disordered" evidence="1">
    <location>
        <begin position="1"/>
        <end position="42"/>
    </location>
</feature>
<evidence type="ECO:0000256" key="1">
    <source>
        <dbReference type="SAM" id="MobiDB-lite"/>
    </source>
</evidence>
<name>A0AAW0PHE0_9GOBI</name>
<feature type="region of interest" description="Disordered" evidence="1">
    <location>
        <begin position="72"/>
        <end position="126"/>
    </location>
</feature>
<gene>
    <name evidence="2" type="ORF">WMY93_005653</name>
</gene>
<sequence>MASTSTKLRPRSSPAHLRPHESTQTHRRTVRLIGSEKGQPGVGDLCDLSHPLHRADDRCVCVCAWNTTSLTSGAEREVSGTSESSSPGRGLQEAGRCPRKLRCASEGRAEIAPTSPQDDKTTTSLC</sequence>
<organism evidence="2 3">
    <name type="scientific">Mugilogobius chulae</name>
    <name type="common">yellowstripe goby</name>
    <dbReference type="NCBI Taxonomy" id="88201"/>
    <lineage>
        <taxon>Eukaryota</taxon>
        <taxon>Metazoa</taxon>
        <taxon>Chordata</taxon>
        <taxon>Craniata</taxon>
        <taxon>Vertebrata</taxon>
        <taxon>Euteleostomi</taxon>
        <taxon>Actinopterygii</taxon>
        <taxon>Neopterygii</taxon>
        <taxon>Teleostei</taxon>
        <taxon>Neoteleostei</taxon>
        <taxon>Acanthomorphata</taxon>
        <taxon>Gobiaria</taxon>
        <taxon>Gobiiformes</taxon>
        <taxon>Gobioidei</taxon>
        <taxon>Gobiidae</taxon>
        <taxon>Gobionellinae</taxon>
        <taxon>Mugilogobius</taxon>
    </lineage>
</organism>